<dbReference type="Gene3D" id="2.60.120.560">
    <property type="entry name" value="Exo-inulinase, domain 1"/>
    <property type="match status" value="2"/>
</dbReference>
<organism evidence="3 4">
    <name type="scientific">Candidatus Gallibacteroides avistercoris</name>
    <dbReference type="NCBI Taxonomy" id="2840833"/>
    <lineage>
        <taxon>Bacteria</taxon>
        <taxon>Pseudomonadati</taxon>
        <taxon>Bacteroidota</taxon>
        <taxon>Bacteroidia</taxon>
        <taxon>Bacteroidales</taxon>
        <taxon>Bacteroidaceae</taxon>
        <taxon>Bacteroidaceae incertae sedis</taxon>
        <taxon>Candidatus Gallibacteroides</taxon>
    </lineage>
</organism>
<name>A0A9D1M933_9BACT</name>
<dbReference type="InterPro" id="IPR010496">
    <property type="entry name" value="AL/BT2_dom"/>
</dbReference>
<dbReference type="SUPFAM" id="SSF48371">
    <property type="entry name" value="ARM repeat"/>
    <property type="match status" value="2"/>
</dbReference>
<evidence type="ECO:0000313" key="4">
    <source>
        <dbReference type="Proteomes" id="UP000824112"/>
    </source>
</evidence>
<dbReference type="GO" id="GO:0016787">
    <property type="term" value="F:hydrolase activity"/>
    <property type="evidence" value="ECO:0007669"/>
    <property type="project" value="InterPro"/>
</dbReference>
<dbReference type="InterPro" id="IPR016024">
    <property type="entry name" value="ARM-type_fold"/>
</dbReference>
<sequence length="1127" mass="123163">MKKILLSISAFLLCFSVLMAQTDPNRTVKTKIIDALAQLPAQNQEKFNTIMKDIASTGDEGVNLLMGMMNPPGKESNAQIDYALTGLTYYVAVPGREAEKEKVEQAYIKVLPQAQSKGREPLAFVIRQLQVIGTDASVPALSKYLTDKEVAGPAARALASINTAAAQEALISALQSATADTQNDMINAVGTAKIAAAEPVLLEMLSKPGLSANTEKDLLYAISRCGSKSSLSTLAKKAKAVNYTMEPTGANEAYIALIKNIAANGDTKTALKEANSLSKKAQKAEAKQSAIAALEIIMAANPEKATSQAVKALKNPCREYRNAALLYAGDDAAEEIIKVLAKADDEVKIDILNWLGVRRQQTTLEAVLPYIQNDNNEIANAAAWAAVKIGGDNAIPALTQLLTSADQEKIEIGKNALNSFNGNINSAVADAIDAANTDEGKIAGIELLSNRKADAYSTKIMELTSANGNVKKAAYDALQNVVTEKELPQLYTMLEKADKTDVPSIQNAIIAALASQSKDKQYQTIEAQMAKSSKKELYYGVLAATGEKKALDQIVEGFNSSNKSQKDAAFVALLKWNGFDAADELFAICKAGQEPYASQALSAYIDKIKQSDLTNENRLIFLRNAMEVAKSDKDKIEILQQIQGTNTFLGLIYAGKFLDEKPIQQAACQAVMNIALNNKAYYGEEVTALLNKVLERLSGQDSDYQKKAIQKHLAEQPKEGGFVSIFNGKDLTGWKGLVANPIARAKMSKAQLAKAQESADKLAKETWSVENGVLVFNGKGDNLCTEKQYGDFEMYVDWMLDPAGPEADAGIYLRGTPQVQIWDTARVNVGAQVGSGGLYNNQKNPSTPLKVADNKLGQWNSFYIKMVGDRVTVYLNGELVVNNVILENYWDRNQSIFPIEQIELQAHGSKVSYRDIYIKELKRAEPFKLSAEEEKEGFRILFDGTNMHQWTGNTKDYITEDGCIVLYPQNGGGGNLYTKDEFENFVYRFEFQLTPAANNGLGIRTPLEGDAAYVGMELQILDNEHEVYKDLAPYQYHGSVYGIIPAKRGFLKPIGEWNYQEVIADGNHIKVILNGTVIVDGDIKEATKNGTPDHREHPGLFNKKGHIGFLGHGSVVKFRNIRIKELK</sequence>
<gene>
    <name evidence="3" type="ORF">IAB03_09100</name>
</gene>
<proteinExistence type="predicted"/>
<feature type="domain" description="3-keto-alpha-glucoside-1,2-lyase/3-keto-2-hydroxy-glucal hydratase" evidence="2">
    <location>
        <begin position="937"/>
        <end position="1124"/>
    </location>
</feature>
<protein>
    <submittedName>
        <fullName evidence="3">DUF1080 domain-containing protein</fullName>
    </submittedName>
</protein>
<reference evidence="3" key="2">
    <citation type="journal article" date="2021" name="PeerJ">
        <title>Extensive microbial diversity within the chicken gut microbiome revealed by metagenomics and culture.</title>
        <authorList>
            <person name="Gilroy R."/>
            <person name="Ravi A."/>
            <person name="Getino M."/>
            <person name="Pursley I."/>
            <person name="Horton D.L."/>
            <person name="Alikhan N.F."/>
            <person name="Baker D."/>
            <person name="Gharbi K."/>
            <person name="Hall N."/>
            <person name="Watson M."/>
            <person name="Adriaenssens E.M."/>
            <person name="Foster-Nyarko E."/>
            <person name="Jarju S."/>
            <person name="Secka A."/>
            <person name="Antonio M."/>
            <person name="Oren A."/>
            <person name="Chaudhuri R.R."/>
            <person name="La Ragione R."/>
            <person name="Hildebrand F."/>
            <person name="Pallen M.J."/>
        </authorList>
    </citation>
    <scope>NUCLEOTIDE SEQUENCE</scope>
    <source>
        <strain evidence="3">CHK158-818</strain>
    </source>
</reference>
<reference evidence="3" key="1">
    <citation type="submission" date="2020-10" db="EMBL/GenBank/DDBJ databases">
        <authorList>
            <person name="Gilroy R."/>
        </authorList>
    </citation>
    <scope>NUCLEOTIDE SEQUENCE</scope>
    <source>
        <strain evidence="3">CHK158-818</strain>
    </source>
</reference>
<evidence type="ECO:0000259" key="2">
    <source>
        <dbReference type="Pfam" id="PF06439"/>
    </source>
</evidence>
<dbReference type="EMBL" id="DVNA01000206">
    <property type="protein sequence ID" value="HIU55946.1"/>
    <property type="molecule type" value="Genomic_DNA"/>
</dbReference>
<accession>A0A9D1M933</accession>
<feature type="signal peptide" evidence="1">
    <location>
        <begin position="1"/>
        <end position="20"/>
    </location>
</feature>
<keyword evidence="1" id="KW-0732">Signal</keyword>
<dbReference type="Pfam" id="PF13646">
    <property type="entry name" value="HEAT_2"/>
    <property type="match status" value="1"/>
</dbReference>
<dbReference type="InterPro" id="IPR011989">
    <property type="entry name" value="ARM-like"/>
</dbReference>
<feature type="chain" id="PRO_5039703859" evidence="1">
    <location>
        <begin position="21"/>
        <end position="1127"/>
    </location>
</feature>
<dbReference type="Pfam" id="PF06439">
    <property type="entry name" value="3keto-disac_hyd"/>
    <property type="match status" value="2"/>
</dbReference>
<dbReference type="Proteomes" id="UP000824112">
    <property type="component" value="Unassembled WGS sequence"/>
</dbReference>
<feature type="domain" description="3-keto-alpha-glucoside-1,2-lyase/3-keto-2-hydroxy-glucal hydratase" evidence="2">
    <location>
        <begin position="721"/>
        <end position="919"/>
    </location>
</feature>
<evidence type="ECO:0000313" key="3">
    <source>
        <dbReference type="EMBL" id="HIU55946.1"/>
    </source>
</evidence>
<dbReference type="Gene3D" id="1.25.10.10">
    <property type="entry name" value="Leucine-rich Repeat Variant"/>
    <property type="match status" value="2"/>
</dbReference>
<comment type="caution">
    <text evidence="3">The sequence shown here is derived from an EMBL/GenBank/DDBJ whole genome shotgun (WGS) entry which is preliminary data.</text>
</comment>
<evidence type="ECO:0000256" key="1">
    <source>
        <dbReference type="SAM" id="SignalP"/>
    </source>
</evidence>
<dbReference type="AlphaFoldDB" id="A0A9D1M933"/>